<reference evidence="1 2" key="1">
    <citation type="journal article" date="2020" name="Front. Microbiol.">
        <title>Single-cell genomics of novel Actinobacteria with the Wood-Ljungdahl pathway discovered in a serpentinizing system.</title>
        <authorList>
            <person name="Merino N."/>
            <person name="Kawai M."/>
            <person name="Boyd E.S."/>
            <person name="Colman D.R."/>
            <person name="McGlynn S.E."/>
            <person name="Nealson K.H."/>
            <person name="Kurokawa K."/>
            <person name="Hongoh Y."/>
        </authorList>
    </citation>
    <scope>NUCLEOTIDE SEQUENCE [LARGE SCALE GENOMIC DNA]</scope>
    <source>
        <strain evidence="1 2">S03</strain>
    </source>
</reference>
<organism evidence="1 2">
    <name type="scientific">Candidatus Hakubella thermalkaliphila</name>
    <dbReference type="NCBI Taxonomy" id="2754717"/>
    <lineage>
        <taxon>Bacteria</taxon>
        <taxon>Bacillati</taxon>
        <taxon>Actinomycetota</taxon>
        <taxon>Actinomycetota incertae sedis</taxon>
        <taxon>Candidatus Hakubellales</taxon>
        <taxon>Candidatus Hakubellaceae</taxon>
        <taxon>Candidatus Hakubella</taxon>
    </lineage>
</organism>
<name>A0A6V8NLX5_9ACTN</name>
<protein>
    <submittedName>
        <fullName evidence="1">Uncharacterized protein</fullName>
    </submittedName>
</protein>
<dbReference type="AlphaFoldDB" id="A0A6V8NLX5"/>
<gene>
    <name evidence="1" type="ORF">HKBW3S03_01853</name>
</gene>
<dbReference type="EMBL" id="BLRU01000380">
    <property type="protein sequence ID" value="GFP20351.1"/>
    <property type="molecule type" value="Genomic_DNA"/>
</dbReference>
<comment type="caution">
    <text evidence="1">The sequence shown here is derived from an EMBL/GenBank/DDBJ whole genome shotgun (WGS) entry which is preliminary data.</text>
</comment>
<feature type="non-terminal residue" evidence="1">
    <location>
        <position position="22"/>
    </location>
</feature>
<sequence>MEKRTMRKILVTEEGYKRLQEE</sequence>
<accession>A0A6V8NLX5</accession>
<evidence type="ECO:0000313" key="1">
    <source>
        <dbReference type="EMBL" id="GFP20351.1"/>
    </source>
</evidence>
<evidence type="ECO:0000313" key="2">
    <source>
        <dbReference type="Proteomes" id="UP000574717"/>
    </source>
</evidence>
<dbReference type="Proteomes" id="UP000574717">
    <property type="component" value="Unassembled WGS sequence"/>
</dbReference>
<proteinExistence type="predicted"/>